<name>A0A5N8WFT6_9ACTN</name>
<dbReference type="EMBL" id="VJZE01000498">
    <property type="protein sequence ID" value="MPY45716.1"/>
    <property type="molecule type" value="Genomic_DNA"/>
</dbReference>
<evidence type="ECO:0000313" key="1">
    <source>
        <dbReference type="EMBL" id="MPY45716.1"/>
    </source>
</evidence>
<dbReference type="RefSeq" id="WP_152790772.1">
    <property type="nucleotide sequence ID" value="NZ_BAABEQ010000067.1"/>
</dbReference>
<proteinExistence type="predicted"/>
<organism evidence="1 2">
    <name type="scientific">Streptomyces phyllanthi</name>
    <dbReference type="NCBI Taxonomy" id="1803180"/>
    <lineage>
        <taxon>Bacteria</taxon>
        <taxon>Bacillati</taxon>
        <taxon>Actinomycetota</taxon>
        <taxon>Actinomycetes</taxon>
        <taxon>Kitasatosporales</taxon>
        <taxon>Streptomycetaceae</taxon>
        <taxon>Streptomyces</taxon>
    </lineage>
</organism>
<dbReference type="AlphaFoldDB" id="A0A5N8WFT6"/>
<accession>A0A5N8WFT6</accession>
<gene>
    <name evidence="1" type="ORF">FNH04_39190</name>
</gene>
<keyword evidence="2" id="KW-1185">Reference proteome</keyword>
<sequence length="96" mass="9154">MLPTEPPLSLHRLVAPVPPVRTPEAGAAAHQGKPAAVVPVPVPVGNASVANAAGAPGPAGAMLLAGHDQTGNAAVAKAALHAAPAPPVAVIAPKAK</sequence>
<comment type="caution">
    <text evidence="1">The sequence shown here is derived from an EMBL/GenBank/DDBJ whole genome shotgun (WGS) entry which is preliminary data.</text>
</comment>
<evidence type="ECO:0000313" key="2">
    <source>
        <dbReference type="Proteomes" id="UP000326979"/>
    </source>
</evidence>
<reference evidence="1 2" key="1">
    <citation type="submission" date="2019-07" db="EMBL/GenBank/DDBJ databases">
        <title>New species of Amycolatopsis and Streptomyces.</title>
        <authorList>
            <person name="Duangmal K."/>
            <person name="Teo W.F.A."/>
            <person name="Lipun K."/>
        </authorList>
    </citation>
    <scope>NUCLEOTIDE SEQUENCE [LARGE SCALE GENOMIC DNA]</scope>
    <source>
        <strain evidence="1 2">TISTR 2346</strain>
    </source>
</reference>
<dbReference type="Proteomes" id="UP000326979">
    <property type="component" value="Unassembled WGS sequence"/>
</dbReference>
<protein>
    <submittedName>
        <fullName evidence="1">Uncharacterized protein</fullName>
    </submittedName>
</protein>